<evidence type="ECO:0000313" key="1">
    <source>
        <dbReference type="EMBL" id="GAN78920.1"/>
    </source>
</evidence>
<dbReference type="Gene3D" id="1.10.10.10">
    <property type="entry name" value="Winged helix-like DNA-binding domain superfamily/Winged helix DNA-binding domain"/>
    <property type="match status" value="1"/>
</dbReference>
<dbReference type="PANTHER" id="PTHR33221">
    <property type="entry name" value="WINGED HELIX-TURN-HELIX TRANSCRIPTIONAL REGULATOR, RRF2 FAMILY"/>
    <property type="match status" value="1"/>
</dbReference>
<dbReference type="SUPFAM" id="SSF46785">
    <property type="entry name" value="Winged helix' DNA-binding domain"/>
    <property type="match status" value="1"/>
</dbReference>
<protein>
    <submittedName>
        <fullName evidence="1">Transcriptional regulator BadM/Rrf14</fullName>
    </submittedName>
</protein>
<dbReference type="AlphaFoldDB" id="A0A0D6PAY6"/>
<organism evidence="1 2">
    <name type="scientific">Acidocella aminolytica 101 = DSM 11237</name>
    <dbReference type="NCBI Taxonomy" id="1120923"/>
    <lineage>
        <taxon>Bacteria</taxon>
        <taxon>Pseudomonadati</taxon>
        <taxon>Pseudomonadota</taxon>
        <taxon>Alphaproteobacteria</taxon>
        <taxon>Acetobacterales</taxon>
        <taxon>Acidocellaceae</taxon>
        <taxon>Acidocella</taxon>
    </lineage>
</organism>
<dbReference type="RefSeq" id="WP_048877407.1">
    <property type="nucleotide sequence ID" value="NZ_BANC01000011.1"/>
</dbReference>
<dbReference type="Pfam" id="PF02082">
    <property type="entry name" value="Rrf2"/>
    <property type="match status" value="1"/>
</dbReference>
<dbReference type="NCBIfam" id="TIGR00738">
    <property type="entry name" value="rrf2_super"/>
    <property type="match status" value="1"/>
</dbReference>
<sequence length="150" mass="15220">MLKLSRLTDYAVAALVRLGTAEGVETSPGIAAGIGVPEPTVAKVMKALAGHGLVISTRGARGGYRLSKSLADIPVSDVIVAIDGPIALTSCVEGAAATCESHSLCPVAGRWDPVNEAIRNALSHISLADMAAASIPPAFRIPAPTINEVA</sequence>
<dbReference type="PROSITE" id="PS51197">
    <property type="entry name" value="HTH_RRF2_2"/>
    <property type="match status" value="1"/>
</dbReference>
<comment type="caution">
    <text evidence="1">The sequence shown here is derived from an EMBL/GenBank/DDBJ whole genome shotgun (WGS) entry which is preliminary data.</text>
</comment>
<dbReference type="PANTHER" id="PTHR33221:SF2">
    <property type="entry name" value="TRANSCRIPTIONAL REGULATOR"/>
    <property type="match status" value="1"/>
</dbReference>
<dbReference type="GO" id="GO:0003700">
    <property type="term" value="F:DNA-binding transcription factor activity"/>
    <property type="evidence" value="ECO:0007669"/>
    <property type="project" value="TreeGrafter"/>
</dbReference>
<dbReference type="Proteomes" id="UP000032668">
    <property type="component" value="Unassembled WGS sequence"/>
</dbReference>
<proteinExistence type="predicted"/>
<dbReference type="InterPro" id="IPR030489">
    <property type="entry name" value="TR_Rrf2-type_CS"/>
</dbReference>
<keyword evidence="2" id="KW-1185">Reference proteome</keyword>
<dbReference type="InterPro" id="IPR000944">
    <property type="entry name" value="Tscrpt_reg_Rrf2"/>
</dbReference>
<dbReference type="STRING" id="1120923.SAMN02746095_01787"/>
<accession>A0A0D6PAY6</accession>
<dbReference type="OrthoDB" id="9808360at2"/>
<name>A0A0D6PAY6_9PROT</name>
<dbReference type="InterPro" id="IPR036388">
    <property type="entry name" value="WH-like_DNA-bd_sf"/>
</dbReference>
<dbReference type="InterPro" id="IPR036390">
    <property type="entry name" value="WH_DNA-bd_sf"/>
</dbReference>
<dbReference type="GO" id="GO:0005829">
    <property type="term" value="C:cytosol"/>
    <property type="evidence" value="ECO:0007669"/>
    <property type="project" value="TreeGrafter"/>
</dbReference>
<reference evidence="1 2" key="1">
    <citation type="submission" date="2012-11" db="EMBL/GenBank/DDBJ databases">
        <title>Whole genome sequence of Acidocella aminolytica 101 = DSM 11237.</title>
        <authorList>
            <person name="Azuma Y."/>
            <person name="Higashiura N."/>
            <person name="Hirakawa H."/>
            <person name="Matsushita K."/>
        </authorList>
    </citation>
    <scope>NUCLEOTIDE SEQUENCE [LARGE SCALE GENOMIC DNA]</scope>
    <source>
        <strain evidence="2">101 / DSM 11237</strain>
    </source>
</reference>
<gene>
    <name evidence="1" type="ORF">Aam_011_041</name>
</gene>
<dbReference type="EMBL" id="BANC01000011">
    <property type="protein sequence ID" value="GAN78920.1"/>
    <property type="molecule type" value="Genomic_DNA"/>
</dbReference>
<dbReference type="PROSITE" id="PS01332">
    <property type="entry name" value="HTH_RRF2_1"/>
    <property type="match status" value="1"/>
</dbReference>
<evidence type="ECO:0000313" key="2">
    <source>
        <dbReference type="Proteomes" id="UP000032668"/>
    </source>
</evidence>